<organism evidence="1 2">
    <name type="scientific">Desulfofustis glycolicus DSM 9705</name>
    <dbReference type="NCBI Taxonomy" id="1121409"/>
    <lineage>
        <taxon>Bacteria</taxon>
        <taxon>Pseudomonadati</taxon>
        <taxon>Thermodesulfobacteriota</taxon>
        <taxon>Desulfobulbia</taxon>
        <taxon>Desulfobulbales</taxon>
        <taxon>Desulfocapsaceae</taxon>
        <taxon>Desulfofustis</taxon>
    </lineage>
</organism>
<protein>
    <submittedName>
        <fullName evidence="1">Uncharacterized protein</fullName>
    </submittedName>
</protein>
<evidence type="ECO:0000313" key="2">
    <source>
        <dbReference type="Proteomes" id="UP000184139"/>
    </source>
</evidence>
<sequence length="48" mass="5981">MNHCRAVTEMMRFDRLSEFVFAFGLCIIDEWVYDDLSKRIFFEKNRHY</sequence>
<name>A0A1M5WVV0_9BACT</name>
<accession>A0A1M5WVV0</accession>
<keyword evidence="2" id="KW-1185">Reference proteome</keyword>
<dbReference type="Proteomes" id="UP000184139">
    <property type="component" value="Unassembled WGS sequence"/>
</dbReference>
<dbReference type="EMBL" id="FQXS01000015">
    <property type="protein sequence ID" value="SHH91679.1"/>
    <property type="molecule type" value="Genomic_DNA"/>
</dbReference>
<proteinExistence type="predicted"/>
<reference evidence="1 2" key="1">
    <citation type="submission" date="2016-11" db="EMBL/GenBank/DDBJ databases">
        <authorList>
            <person name="Jaros S."/>
            <person name="Januszkiewicz K."/>
            <person name="Wedrychowicz H."/>
        </authorList>
    </citation>
    <scope>NUCLEOTIDE SEQUENCE [LARGE SCALE GENOMIC DNA]</scope>
    <source>
        <strain evidence="1 2">DSM 9705</strain>
    </source>
</reference>
<dbReference type="STRING" id="1121409.SAMN02745124_02564"/>
<dbReference type="AlphaFoldDB" id="A0A1M5WVV0"/>
<gene>
    <name evidence="1" type="ORF">SAMN02745124_02564</name>
</gene>
<evidence type="ECO:0000313" key="1">
    <source>
        <dbReference type="EMBL" id="SHH91679.1"/>
    </source>
</evidence>